<keyword evidence="4 6" id="KW-1133">Transmembrane helix</keyword>
<feature type="transmembrane region" description="Helical" evidence="6">
    <location>
        <begin position="249"/>
        <end position="267"/>
    </location>
</feature>
<evidence type="ECO:0000256" key="5">
    <source>
        <dbReference type="ARBA" id="ARBA00023136"/>
    </source>
</evidence>
<dbReference type="Pfam" id="PF00924">
    <property type="entry name" value="MS_channel_2nd"/>
    <property type="match status" value="1"/>
</dbReference>
<dbReference type="Gene3D" id="1.10.287.1260">
    <property type="match status" value="1"/>
</dbReference>
<dbReference type="OrthoDB" id="9809206at2"/>
<comment type="similarity">
    <text evidence="2">Belongs to the MscS (TC 1.A.23) family.</text>
</comment>
<dbReference type="Proteomes" id="UP000016584">
    <property type="component" value="Unassembled WGS sequence"/>
</dbReference>
<dbReference type="InterPro" id="IPR023408">
    <property type="entry name" value="MscS_beta-dom_sf"/>
</dbReference>
<dbReference type="GO" id="GO:0008381">
    <property type="term" value="F:mechanosensitive monoatomic ion channel activity"/>
    <property type="evidence" value="ECO:0007669"/>
    <property type="project" value="UniProtKB-ARBA"/>
</dbReference>
<feature type="transmembrane region" description="Helical" evidence="6">
    <location>
        <begin position="363"/>
        <end position="381"/>
    </location>
</feature>
<dbReference type="AlphaFoldDB" id="U2HPU1"/>
<feature type="transmembrane region" description="Helical" evidence="6">
    <location>
        <begin position="210"/>
        <end position="228"/>
    </location>
</feature>
<keyword evidence="9" id="KW-1185">Reference proteome</keyword>
<evidence type="ECO:0000256" key="1">
    <source>
        <dbReference type="ARBA" id="ARBA00004141"/>
    </source>
</evidence>
<evidence type="ECO:0000313" key="8">
    <source>
        <dbReference type="EMBL" id="ERJ57305.1"/>
    </source>
</evidence>
<comment type="caution">
    <text evidence="8">The sequence shown here is derived from an EMBL/GenBank/DDBJ whole genome shotgun (WGS) entry which is preliminary data.</text>
</comment>
<feature type="transmembrane region" description="Helical" evidence="6">
    <location>
        <begin position="552"/>
        <end position="580"/>
    </location>
</feature>
<feature type="transmembrane region" description="Helical" evidence="6">
    <location>
        <begin position="302"/>
        <end position="319"/>
    </location>
</feature>
<dbReference type="STRING" id="1346330.M472_00855"/>
<dbReference type="PATRIC" id="fig|1346330.5.peg.4035"/>
<dbReference type="InterPro" id="IPR052702">
    <property type="entry name" value="MscS-like_channel"/>
</dbReference>
<dbReference type="Gene3D" id="2.30.30.60">
    <property type="match status" value="1"/>
</dbReference>
<dbReference type="eggNOG" id="COG3264">
    <property type="taxonomic scope" value="Bacteria"/>
</dbReference>
<proteinExistence type="inferred from homology"/>
<feature type="transmembrane region" description="Helical" evidence="6">
    <location>
        <begin position="273"/>
        <end position="295"/>
    </location>
</feature>
<dbReference type="SUPFAM" id="SSF50182">
    <property type="entry name" value="Sm-like ribonucleoproteins"/>
    <property type="match status" value="1"/>
</dbReference>
<feature type="transmembrane region" description="Helical" evidence="6">
    <location>
        <begin position="521"/>
        <end position="546"/>
    </location>
</feature>
<dbReference type="EMBL" id="ATDL01000022">
    <property type="protein sequence ID" value="ERJ57305.1"/>
    <property type="molecule type" value="Genomic_DNA"/>
</dbReference>
<dbReference type="InterPro" id="IPR006685">
    <property type="entry name" value="MscS_channel_2nd"/>
</dbReference>
<dbReference type="SUPFAM" id="SSF82861">
    <property type="entry name" value="Mechanosensitive channel protein MscS (YggB), transmembrane region"/>
    <property type="match status" value="1"/>
</dbReference>
<evidence type="ECO:0000313" key="9">
    <source>
        <dbReference type="Proteomes" id="UP000016584"/>
    </source>
</evidence>
<reference evidence="8 9" key="1">
    <citation type="journal article" date="2013" name="Genome Announc.">
        <title>The Draft Genome Sequence of Sphingomonas paucimobilis Strain HER1398 (Proteobacteria), Host to the Giant PAU Phage, Indicates That It Is a Member of the Genus Sphingobacterium (Bacteroidetes).</title>
        <authorList>
            <person name="White R.A.III."/>
            <person name="Suttle C.A."/>
        </authorList>
    </citation>
    <scope>NUCLEOTIDE SEQUENCE [LARGE SCALE GENOMIC DNA]</scope>
    <source>
        <strain evidence="8 9">HER1398</strain>
    </source>
</reference>
<dbReference type="PANTHER" id="PTHR30347:SF1">
    <property type="entry name" value="MECHANOSENSITIVE CHANNEL MSCK"/>
    <property type="match status" value="1"/>
</dbReference>
<dbReference type="RefSeq" id="WP_021072037.1">
    <property type="nucleotide sequence ID" value="NZ_ATDL01000022.1"/>
</dbReference>
<organism evidence="8 9">
    <name type="scientific">Sphingobacterium paucimobilis HER1398</name>
    <dbReference type="NCBI Taxonomy" id="1346330"/>
    <lineage>
        <taxon>Bacteria</taxon>
        <taxon>Pseudomonadati</taxon>
        <taxon>Bacteroidota</taxon>
        <taxon>Sphingobacteriia</taxon>
        <taxon>Sphingobacteriales</taxon>
        <taxon>Sphingobacteriaceae</taxon>
        <taxon>Sphingobacterium</taxon>
    </lineage>
</organism>
<evidence type="ECO:0000256" key="2">
    <source>
        <dbReference type="ARBA" id="ARBA00008017"/>
    </source>
</evidence>
<feature type="transmembrane region" description="Helical" evidence="6">
    <location>
        <begin position="440"/>
        <end position="460"/>
    </location>
</feature>
<feature type="domain" description="Mechanosensitive ion channel MscS" evidence="7">
    <location>
        <begin position="567"/>
        <end position="633"/>
    </location>
</feature>
<keyword evidence="5 6" id="KW-0472">Membrane</keyword>
<evidence type="ECO:0000256" key="3">
    <source>
        <dbReference type="ARBA" id="ARBA00022692"/>
    </source>
</evidence>
<feature type="transmembrane region" description="Helical" evidence="6">
    <location>
        <begin position="480"/>
        <end position="500"/>
    </location>
</feature>
<comment type="subcellular location">
    <subcellularLocation>
        <location evidence="1">Membrane</location>
        <topology evidence="1">Multi-pass membrane protein</topology>
    </subcellularLocation>
</comment>
<gene>
    <name evidence="8" type="ORF">M472_00855</name>
</gene>
<protein>
    <recommendedName>
        <fullName evidence="7">Mechanosensitive ion channel MscS domain-containing protein</fullName>
    </recommendedName>
</protein>
<name>U2HPU1_9SPHI</name>
<evidence type="ECO:0000256" key="4">
    <source>
        <dbReference type="ARBA" id="ARBA00022989"/>
    </source>
</evidence>
<accession>U2HPU1</accession>
<dbReference type="PANTHER" id="PTHR30347">
    <property type="entry name" value="POTASSIUM CHANNEL RELATED"/>
    <property type="match status" value="1"/>
</dbReference>
<evidence type="ECO:0000256" key="6">
    <source>
        <dbReference type="SAM" id="Phobius"/>
    </source>
</evidence>
<sequence>MKKQFIFFVLNFMVFCCNVQGTQLQGTDTLNQVLGSEDIVQPNGHIRQWQSVLNLWSGKLDSVKRKLSWVRNQADKAFIDSTLIFFTTARTEMLALGKSVKAAQLSEEVNRKKDQVTDTTGVLEITVADSLKLQVPQLLDTLRRMESGINRLVLDVEYLQRTTIHRREELAAIQATPTAQRPSREQVLKTMEKNWVKDGASTSYFAISTWGNRLFILLISLFYFYWIFRLGRKTPEHVDELTLHKNEPLWIPILKALLLFLVLLPITSLTVPIVVLEISYLIIFILLCLILYSELSVMKRRIMLFTFAYYIAMLLANLLLSDEHWTKLLALTVNLVGVYLLWRIGQRTDLKNPIGYLPGYARMAIALAHALAILFLVLGYLDMGRMWSLIAAIGMLQGLSLRAIRDMLLHDLQKQYQLSKEDSWFRRFDPKQMLATVDRIIRFCFAILVLLVLFNGLHLTREVATVFDRIFNSSHRLGSINFSYGDLFLAVVVVAASNWLQKTLKRIIDIPNGSEKHMQKMTLFPLFRLAIIVVGFLIGISILGLGMDKLTVIIGALSVGIGLGLQNIINNFVSGIILVFEKPFKIGDYVELADKKGQVMEVGIRSSTLLTDQGARVIIPNGDLLSGRLVNWTFSDSDIRLNMQLIVDKSVELNEWKAWLRTKIKSFEEVDRAIPIKIWTQGMTADSYQISIQVGIRNVQLIEKFRSNFLEIIQREMETKQIRIASG</sequence>
<dbReference type="GO" id="GO:0016020">
    <property type="term" value="C:membrane"/>
    <property type="evidence" value="ECO:0007669"/>
    <property type="project" value="UniProtKB-SubCell"/>
</dbReference>
<keyword evidence="3 6" id="KW-0812">Transmembrane</keyword>
<dbReference type="InterPro" id="IPR011014">
    <property type="entry name" value="MscS_channel_TM-2"/>
</dbReference>
<evidence type="ECO:0000259" key="7">
    <source>
        <dbReference type="Pfam" id="PF00924"/>
    </source>
</evidence>
<dbReference type="InterPro" id="IPR010920">
    <property type="entry name" value="LSM_dom_sf"/>
</dbReference>